<reference evidence="1" key="1">
    <citation type="submission" date="2022-03" db="EMBL/GenBank/DDBJ databases">
        <authorList>
            <person name="Sayadi A."/>
        </authorList>
    </citation>
    <scope>NUCLEOTIDE SEQUENCE</scope>
</reference>
<dbReference type="AlphaFoldDB" id="A0A9P0Q1U0"/>
<keyword evidence="2" id="KW-1185">Reference proteome</keyword>
<protein>
    <submittedName>
        <fullName evidence="1">Uncharacterized protein</fullName>
    </submittedName>
</protein>
<evidence type="ECO:0000313" key="2">
    <source>
        <dbReference type="Proteomes" id="UP001152888"/>
    </source>
</evidence>
<dbReference type="Proteomes" id="UP001152888">
    <property type="component" value="Unassembled WGS sequence"/>
</dbReference>
<evidence type="ECO:0000313" key="1">
    <source>
        <dbReference type="EMBL" id="CAH2002641.1"/>
    </source>
</evidence>
<dbReference type="EMBL" id="CAKOFQ010007501">
    <property type="protein sequence ID" value="CAH2002641.1"/>
    <property type="molecule type" value="Genomic_DNA"/>
</dbReference>
<organism evidence="1 2">
    <name type="scientific">Acanthoscelides obtectus</name>
    <name type="common">Bean weevil</name>
    <name type="synonym">Bruchus obtectus</name>
    <dbReference type="NCBI Taxonomy" id="200917"/>
    <lineage>
        <taxon>Eukaryota</taxon>
        <taxon>Metazoa</taxon>
        <taxon>Ecdysozoa</taxon>
        <taxon>Arthropoda</taxon>
        <taxon>Hexapoda</taxon>
        <taxon>Insecta</taxon>
        <taxon>Pterygota</taxon>
        <taxon>Neoptera</taxon>
        <taxon>Endopterygota</taxon>
        <taxon>Coleoptera</taxon>
        <taxon>Polyphaga</taxon>
        <taxon>Cucujiformia</taxon>
        <taxon>Chrysomeloidea</taxon>
        <taxon>Chrysomelidae</taxon>
        <taxon>Bruchinae</taxon>
        <taxon>Bruchini</taxon>
        <taxon>Acanthoscelides</taxon>
    </lineage>
</organism>
<proteinExistence type="predicted"/>
<sequence>MEDRASLTAMKKTNNKNYFILWDTWVPAGILNWTHLSRWFCTTMSERRLTQRELEEEVKRIMEDGLSDDDYDPFHCVLQYNFNGNNCFQDYWVYYVPPKMSSGTHMSLPLATKVTMCKECLQVVYEK</sequence>
<comment type="caution">
    <text evidence="1">The sequence shown here is derived from an EMBL/GenBank/DDBJ whole genome shotgun (WGS) entry which is preliminary data.</text>
</comment>
<gene>
    <name evidence="1" type="ORF">ACAOBT_LOCUS26890</name>
</gene>
<name>A0A9P0Q1U0_ACAOB</name>
<accession>A0A9P0Q1U0</accession>